<dbReference type="Pfam" id="PF00008">
    <property type="entry name" value="EGF"/>
    <property type="match status" value="2"/>
</dbReference>
<proteinExistence type="predicted"/>
<evidence type="ECO:0000256" key="1">
    <source>
        <dbReference type="PROSITE-ProRule" id="PRU00076"/>
    </source>
</evidence>
<dbReference type="EMBL" id="AAGW02018584">
    <property type="status" value="NOT_ANNOTATED_CDS"/>
    <property type="molecule type" value="Genomic_DNA"/>
</dbReference>
<feature type="disulfide bond" evidence="1">
    <location>
        <begin position="245"/>
        <end position="254"/>
    </location>
</feature>
<feature type="chain" id="PRO_5023885727" description="EGF-like domain-containing protein" evidence="2">
    <location>
        <begin position="22"/>
        <end position="594"/>
    </location>
</feature>
<evidence type="ECO:0000313" key="5">
    <source>
        <dbReference type="Proteomes" id="UP000001811"/>
    </source>
</evidence>
<name>A0A5F9DFV6_RABIT</name>
<reference evidence="4" key="3">
    <citation type="submission" date="2025-09" db="UniProtKB">
        <authorList>
            <consortium name="Ensembl"/>
        </authorList>
    </citation>
    <scope>IDENTIFICATION</scope>
    <source>
        <strain evidence="4">Thorbecke</strain>
    </source>
</reference>
<feature type="disulfide bond" evidence="1">
    <location>
        <begin position="283"/>
        <end position="292"/>
    </location>
</feature>
<feature type="domain" description="EGF-like" evidence="3">
    <location>
        <begin position="333"/>
        <end position="369"/>
    </location>
</feature>
<dbReference type="PANTHER" id="PTHR24033:SF232">
    <property type="entry name" value="LAMININ SUBUNIT GAMMA-2-RELATED"/>
    <property type="match status" value="1"/>
</dbReference>
<keyword evidence="1" id="KW-0245">EGF-like domain</keyword>
<dbReference type="SUPFAM" id="SSF57196">
    <property type="entry name" value="EGF/Laminin"/>
    <property type="match status" value="3"/>
</dbReference>
<dbReference type="EMBL" id="AAGW02018582">
    <property type="status" value="NOT_ANNOTATED_CDS"/>
    <property type="molecule type" value="Genomic_DNA"/>
</dbReference>
<dbReference type="FunFam" id="2.10.25.10:FF:000669">
    <property type="entry name" value="Eyes shut homolog"/>
    <property type="match status" value="1"/>
</dbReference>
<dbReference type="PANTHER" id="PTHR24033">
    <property type="entry name" value="EGF-LIKE DOMAIN-CONTAINING PROTEIN"/>
    <property type="match status" value="1"/>
</dbReference>
<dbReference type="GeneTree" id="ENSGT00940000163741"/>
<dbReference type="Gene3D" id="2.10.25.10">
    <property type="entry name" value="Laminin"/>
    <property type="match status" value="4"/>
</dbReference>
<dbReference type="InterPro" id="IPR000742">
    <property type="entry name" value="EGF"/>
</dbReference>
<dbReference type="AlphaFoldDB" id="A0A5F9DFV6"/>
<dbReference type="EMBL" id="AAGW02018583">
    <property type="status" value="NOT_ANNOTATED_CDS"/>
    <property type="molecule type" value="Genomic_DNA"/>
</dbReference>
<organism evidence="4 5">
    <name type="scientific">Oryctolagus cuniculus</name>
    <name type="common">Rabbit</name>
    <dbReference type="NCBI Taxonomy" id="9986"/>
    <lineage>
        <taxon>Eukaryota</taxon>
        <taxon>Metazoa</taxon>
        <taxon>Chordata</taxon>
        <taxon>Craniata</taxon>
        <taxon>Vertebrata</taxon>
        <taxon>Euteleostomi</taxon>
        <taxon>Mammalia</taxon>
        <taxon>Eutheria</taxon>
        <taxon>Euarchontoglires</taxon>
        <taxon>Glires</taxon>
        <taxon>Lagomorpha</taxon>
        <taxon>Leporidae</taxon>
        <taxon>Oryctolagus</taxon>
    </lineage>
</organism>
<dbReference type="SMR" id="A0A5F9DFV6"/>
<reference evidence="4" key="2">
    <citation type="submission" date="2025-08" db="UniProtKB">
        <authorList>
            <consortium name="Ensembl"/>
        </authorList>
    </citation>
    <scope>IDENTIFICATION</scope>
    <source>
        <strain evidence="4">Thorbecke</strain>
    </source>
</reference>
<dbReference type="PROSITE" id="PS01186">
    <property type="entry name" value="EGF_2"/>
    <property type="match status" value="1"/>
</dbReference>
<comment type="caution">
    <text evidence="1">Lacks conserved residue(s) required for the propagation of feature annotation.</text>
</comment>
<dbReference type="EMBL" id="AAGW02018588">
    <property type="status" value="NOT_ANNOTATED_CDS"/>
    <property type="molecule type" value="Genomic_DNA"/>
</dbReference>
<feature type="domain" description="EGF-like" evidence="3">
    <location>
        <begin position="208"/>
        <end position="255"/>
    </location>
</feature>
<evidence type="ECO:0000259" key="3">
    <source>
        <dbReference type="PROSITE" id="PS50026"/>
    </source>
</evidence>
<dbReference type="PROSITE" id="PS50026">
    <property type="entry name" value="EGF_3"/>
    <property type="match status" value="3"/>
</dbReference>
<dbReference type="STRING" id="9986.ENSOCUP00000044491"/>
<dbReference type="PROSITE" id="PS00022">
    <property type="entry name" value="EGF_1"/>
    <property type="match status" value="3"/>
</dbReference>
<feature type="signal peptide" evidence="2">
    <location>
        <begin position="1"/>
        <end position="21"/>
    </location>
</feature>
<dbReference type="EMBL" id="AAGW02018590">
    <property type="status" value="NOT_ANNOTATED_CDS"/>
    <property type="molecule type" value="Genomic_DNA"/>
</dbReference>
<dbReference type="Ensembl" id="ENSOCUT00000046598.1">
    <property type="protein sequence ID" value="ENSOCUP00000044491.1"/>
    <property type="gene ID" value="ENSOCUG00000037860.1"/>
</dbReference>
<dbReference type="EMBL" id="AAGW02018586">
    <property type="status" value="NOT_ANNOTATED_CDS"/>
    <property type="molecule type" value="Genomic_DNA"/>
</dbReference>
<reference evidence="4 5" key="1">
    <citation type="journal article" date="2011" name="Nature">
        <title>A high-resolution map of human evolutionary constraint using 29 mammals.</title>
        <authorList>
            <person name="Lindblad-Toh K."/>
            <person name="Garber M."/>
            <person name="Zuk O."/>
            <person name="Lin M.F."/>
            <person name="Parker B.J."/>
            <person name="Washietl S."/>
            <person name="Kheradpour P."/>
            <person name="Ernst J."/>
            <person name="Jordan G."/>
            <person name="Mauceli E."/>
            <person name="Ward L.D."/>
            <person name="Lowe C.B."/>
            <person name="Holloway A.K."/>
            <person name="Clamp M."/>
            <person name="Gnerre S."/>
            <person name="Alfoldi J."/>
            <person name="Beal K."/>
            <person name="Chang J."/>
            <person name="Clawson H."/>
            <person name="Cuff J."/>
            <person name="Di Palma F."/>
            <person name="Fitzgerald S."/>
            <person name="Flicek P."/>
            <person name="Guttman M."/>
            <person name="Hubisz M.J."/>
            <person name="Jaffe D.B."/>
            <person name="Jungreis I."/>
            <person name="Kent W.J."/>
            <person name="Kostka D."/>
            <person name="Lara M."/>
            <person name="Martins A.L."/>
            <person name="Massingham T."/>
            <person name="Moltke I."/>
            <person name="Raney B.J."/>
            <person name="Rasmussen M.D."/>
            <person name="Robinson J."/>
            <person name="Stark A."/>
            <person name="Vilella A.J."/>
            <person name="Wen J."/>
            <person name="Xie X."/>
            <person name="Zody M.C."/>
            <person name="Baldwin J."/>
            <person name="Bloom T."/>
            <person name="Chin C.W."/>
            <person name="Heiman D."/>
            <person name="Nicol R."/>
            <person name="Nusbaum C."/>
            <person name="Young S."/>
            <person name="Wilkinson J."/>
            <person name="Worley K.C."/>
            <person name="Kovar C.L."/>
            <person name="Muzny D.M."/>
            <person name="Gibbs R.A."/>
            <person name="Cree A."/>
            <person name="Dihn H.H."/>
            <person name="Fowler G."/>
            <person name="Jhangiani S."/>
            <person name="Joshi V."/>
            <person name="Lee S."/>
            <person name="Lewis L.R."/>
            <person name="Nazareth L.V."/>
            <person name="Okwuonu G."/>
            <person name="Santibanez J."/>
            <person name="Warren W.C."/>
            <person name="Mardis E.R."/>
            <person name="Weinstock G.M."/>
            <person name="Wilson R.K."/>
            <person name="Delehaunty K."/>
            <person name="Dooling D."/>
            <person name="Fronik C."/>
            <person name="Fulton L."/>
            <person name="Fulton B."/>
            <person name="Graves T."/>
            <person name="Minx P."/>
            <person name="Sodergren E."/>
            <person name="Birney E."/>
            <person name="Margulies E.H."/>
            <person name="Herrero J."/>
            <person name="Green E.D."/>
            <person name="Haussler D."/>
            <person name="Siepel A."/>
            <person name="Goldman N."/>
            <person name="Pollard K.S."/>
            <person name="Pedersen J.S."/>
            <person name="Lander E.S."/>
            <person name="Kellis M."/>
        </authorList>
    </citation>
    <scope>NUCLEOTIDE SEQUENCE [LARGE SCALE GENOMIC DNA]</scope>
    <source>
        <strain evidence="4 5">Thorbecke inbred</strain>
    </source>
</reference>
<protein>
    <recommendedName>
        <fullName evidence="3">EGF-like domain-containing protein</fullName>
    </recommendedName>
</protein>
<dbReference type="InParanoid" id="A0A5F9DFV6"/>
<feature type="disulfide bond" evidence="1">
    <location>
        <begin position="261"/>
        <end position="271"/>
    </location>
</feature>
<keyword evidence="5" id="KW-1185">Reference proteome</keyword>
<accession>A0A5F9DFV6</accession>
<dbReference type="EMBL" id="AAGW02018589">
    <property type="status" value="NOT_ANNOTATED_CDS"/>
    <property type="molecule type" value="Genomic_DNA"/>
</dbReference>
<dbReference type="EMBL" id="AAGW02018587">
    <property type="status" value="NOT_ANNOTATED_CDS"/>
    <property type="molecule type" value="Genomic_DNA"/>
</dbReference>
<dbReference type="SMART" id="SM00181">
    <property type="entry name" value="EGF"/>
    <property type="match status" value="4"/>
</dbReference>
<keyword evidence="2" id="KW-0732">Signal</keyword>
<evidence type="ECO:0000256" key="2">
    <source>
        <dbReference type="SAM" id="SignalP"/>
    </source>
</evidence>
<feature type="domain" description="EGF-like" evidence="3">
    <location>
        <begin position="257"/>
        <end position="293"/>
    </location>
</feature>
<dbReference type="EMBL" id="AAGW02018585">
    <property type="status" value="NOT_ANNOTATED_CDS"/>
    <property type="molecule type" value="Genomic_DNA"/>
</dbReference>
<evidence type="ECO:0000313" key="4">
    <source>
        <dbReference type="Ensembl" id="ENSOCUP00000044491.1"/>
    </source>
</evidence>
<dbReference type="CDD" id="cd00054">
    <property type="entry name" value="EGF_CA"/>
    <property type="match status" value="1"/>
</dbReference>
<dbReference type="InterPro" id="IPR051830">
    <property type="entry name" value="NOTCH_homolog"/>
</dbReference>
<dbReference type="Proteomes" id="UP000001811">
    <property type="component" value="Chromosome 12"/>
</dbReference>
<sequence>MTNRSISVLSLVVLYTSFVNGKTTCKQLLVQEWHPQPSLYVVNWTLTENICVDFYRECWALDTNIKMNTLDFQVIPQICPLQIQFGDILVISTESSLQSLELNLMNASEALFIDCLQNTMIEDQLLFDYKLKGMQTVNSQWLDVGTHYFISVVTSGPSPCQLGLRLNVTVKQQFCQETLGVEFCSGHGKCLSNIWNKSYSCQCQTPYSGKYCEELDVSYYKPCKNNGSCISRRGEWNKHGYECICNPPFTGRNCSEIIGRCQAHTCFHGNCSNITANSFICECDEEFSGPFCEDSIKPYDSWSCWKEGIYQNSTSFCIFEYPEEFLNQNCEFDTSECSSIATWNGTNCINSSNDVMCICSPMLTGKFCKIIEMPHESFPEKNNITCSTHEEDWHCSCIPGVTGKIGEKVIDHCRLLSINCLDERWRFSIIGGFEYTCILWYTRNSSSCVKNIHLIHHSCCYCGVTCNDICGAEVLPQFDYVCQLESAGYEGEKFQVAIVAYFSLADNCVGNGTDMNTLEDISHVCCFPYEGITQSCTDGCTILAEEESQSYWCICGLGWAVTLYLENTTDYPANICQHEDQRKGEINITRYTII</sequence>
<keyword evidence="1" id="KW-1015">Disulfide bond</keyword>
<feature type="disulfide bond" evidence="1">
    <location>
        <begin position="359"/>
        <end position="368"/>
    </location>
</feature>